<dbReference type="EMBL" id="KZ819642">
    <property type="protein sequence ID" value="PWN86810.1"/>
    <property type="molecule type" value="Genomic_DNA"/>
</dbReference>
<feature type="compositionally biased region" description="Polar residues" evidence="1">
    <location>
        <begin position="435"/>
        <end position="448"/>
    </location>
</feature>
<reference evidence="2 3" key="1">
    <citation type="journal article" date="2018" name="Mol. Biol. Evol.">
        <title>Broad Genomic Sampling Reveals a Smut Pathogenic Ancestry of the Fungal Clade Ustilaginomycotina.</title>
        <authorList>
            <person name="Kijpornyongpan T."/>
            <person name="Mondo S.J."/>
            <person name="Barry K."/>
            <person name="Sandor L."/>
            <person name="Lee J."/>
            <person name="Lipzen A."/>
            <person name="Pangilinan J."/>
            <person name="LaButti K."/>
            <person name="Hainaut M."/>
            <person name="Henrissat B."/>
            <person name="Grigoriev I.V."/>
            <person name="Spatafora J.W."/>
            <person name="Aime M.C."/>
        </authorList>
    </citation>
    <scope>NUCLEOTIDE SEQUENCE [LARGE SCALE GENOMIC DNA]</scope>
    <source>
        <strain evidence="2 3">MCA 4198</strain>
    </source>
</reference>
<evidence type="ECO:0000313" key="3">
    <source>
        <dbReference type="Proteomes" id="UP000245768"/>
    </source>
</evidence>
<gene>
    <name evidence="2" type="ORF">FA10DRAFT_289398</name>
</gene>
<feature type="region of interest" description="Disordered" evidence="1">
    <location>
        <begin position="425"/>
        <end position="448"/>
    </location>
</feature>
<dbReference type="AlphaFoldDB" id="A0A316YAE2"/>
<evidence type="ECO:0000256" key="1">
    <source>
        <dbReference type="SAM" id="MobiDB-lite"/>
    </source>
</evidence>
<dbReference type="InParanoid" id="A0A316YAE2"/>
<name>A0A316YAE2_9BASI</name>
<dbReference type="Proteomes" id="UP000245768">
    <property type="component" value="Unassembled WGS sequence"/>
</dbReference>
<accession>A0A316YAE2</accession>
<keyword evidence="3" id="KW-1185">Reference proteome</keyword>
<evidence type="ECO:0000313" key="2">
    <source>
        <dbReference type="EMBL" id="PWN86810.1"/>
    </source>
</evidence>
<protein>
    <recommendedName>
        <fullName evidence="4">Transcription factor domain-containing protein</fullName>
    </recommendedName>
</protein>
<proteinExistence type="predicted"/>
<organism evidence="2 3">
    <name type="scientific">Acaromyces ingoldii</name>
    <dbReference type="NCBI Taxonomy" id="215250"/>
    <lineage>
        <taxon>Eukaryota</taxon>
        <taxon>Fungi</taxon>
        <taxon>Dikarya</taxon>
        <taxon>Basidiomycota</taxon>
        <taxon>Ustilaginomycotina</taxon>
        <taxon>Exobasidiomycetes</taxon>
        <taxon>Exobasidiales</taxon>
        <taxon>Cryptobasidiaceae</taxon>
        <taxon>Acaromyces</taxon>
    </lineage>
</organism>
<dbReference type="RefSeq" id="XP_025374008.1">
    <property type="nucleotide sequence ID" value="XM_025524286.1"/>
</dbReference>
<dbReference type="OrthoDB" id="3365791at2759"/>
<evidence type="ECO:0008006" key="4">
    <source>
        <dbReference type="Google" id="ProtNLM"/>
    </source>
</evidence>
<dbReference type="GeneID" id="37046202"/>
<sequence length="596" mass="65133">MVVSISHQLLHPIWSRFVYGGRVTHSESVLLVAVIAVAALLLNEGPHIYYSTAAPLAPLHAVLIRHVFDYLATQRVASPYSSSGSAQLSPRDSLHELLIFALTFDYLPSAGQGRPQDWPLVKDYMYEIIEASGFMDERSAFWQDLSDAEVECARRLMWRFVIWERWFSMYVKRGSASRILEADVTVAYPRWTSTPLSAPFCAAPGGSAVCGEEPAAFKVATRSVPRVFRLKQPHEVDETPVLWELITGLSAHVAAVSDYVSDLEALRSRGRGSIAVGHASEALLHRCMRLCNDIRQWQHSVSVQGKCKEPDHVDASDYFACRKASQASFLQVGCRQVLNILLSAWVTEETSMGELGSPLLAQLQREAFNNAKEAVRSIEVTRTLLSCGKVIQMPWAATAFFNAATTLAIPLLSAYRGDAVVNDANAKEAPPRTGSKASDTTSRHAASTATPTFAHSVLSMEEIRTLAPDILRILEILPLCKASPLGAEARQRLAMLVDTYGISHKHSLPQEEPLPHAVDDVLGAHTLRSAIGVGDDWNAALSNGHLPQASAGQSPDFGSVGMWKDARGYTVLDSLVALDDAWWEQLLSSADDAVAP</sequence>
<dbReference type="STRING" id="215250.A0A316YAE2"/>